<dbReference type="EMBL" id="JBEAFC010000011">
    <property type="protein sequence ID" value="KAL1536483.1"/>
    <property type="molecule type" value="Genomic_DNA"/>
</dbReference>
<keyword evidence="4" id="KW-1185">Reference proteome</keyword>
<gene>
    <name evidence="3" type="ORF">AAHA92_29130</name>
</gene>
<feature type="domain" description="Reverse transcriptase" evidence="2">
    <location>
        <begin position="188"/>
        <end position="274"/>
    </location>
</feature>
<accession>A0ABD1FZX2</accession>
<dbReference type="InterPro" id="IPR043502">
    <property type="entry name" value="DNA/RNA_pol_sf"/>
</dbReference>
<reference evidence="3 4" key="1">
    <citation type="submission" date="2024-06" db="EMBL/GenBank/DDBJ databases">
        <title>A chromosome level genome sequence of Diviner's sage (Salvia divinorum).</title>
        <authorList>
            <person name="Ford S.A."/>
            <person name="Ro D.-K."/>
            <person name="Ness R.W."/>
            <person name="Phillips M.A."/>
        </authorList>
    </citation>
    <scope>NUCLEOTIDE SEQUENCE [LARGE SCALE GENOMIC DNA]</scope>
    <source>
        <strain evidence="3">SAF-2024a</strain>
        <tissue evidence="3">Leaf</tissue>
    </source>
</reference>
<dbReference type="PANTHER" id="PTHR24559">
    <property type="entry name" value="TRANSPOSON TY3-I GAG-POL POLYPROTEIN"/>
    <property type="match status" value="1"/>
</dbReference>
<dbReference type="SUPFAM" id="SSF56672">
    <property type="entry name" value="DNA/RNA polymerases"/>
    <property type="match status" value="1"/>
</dbReference>
<dbReference type="InterPro" id="IPR043128">
    <property type="entry name" value="Rev_trsase/Diguanyl_cyclase"/>
</dbReference>
<proteinExistence type="predicted"/>
<dbReference type="AlphaFoldDB" id="A0ABD1FZX2"/>
<feature type="compositionally biased region" description="Basic and acidic residues" evidence="1">
    <location>
        <begin position="22"/>
        <end position="35"/>
    </location>
</feature>
<evidence type="ECO:0000313" key="3">
    <source>
        <dbReference type="EMBL" id="KAL1536483.1"/>
    </source>
</evidence>
<evidence type="ECO:0000259" key="2">
    <source>
        <dbReference type="Pfam" id="PF00078"/>
    </source>
</evidence>
<dbReference type="Pfam" id="PF00078">
    <property type="entry name" value="RVT_1"/>
    <property type="match status" value="1"/>
</dbReference>
<dbReference type="Gene3D" id="3.10.10.10">
    <property type="entry name" value="HIV Type 1 Reverse Transcriptase, subunit A, domain 1"/>
    <property type="match status" value="1"/>
</dbReference>
<evidence type="ECO:0000313" key="4">
    <source>
        <dbReference type="Proteomes" id="UP001567538"/>
    </source>
</evidence>
<dbReference type="Gene3D" id="3.30.70.270">
    <property type="match status" value="1"/>
</dbReference>
<protein>
    <recommendedName>
        <fullName evidence="2">Reverse transcriptase domain-containing protein</fullName>
    </recommendedName>
</protein>
<name>A0ABD1FZX2_SALDI</name>
<sequence>MDFCQPNAARSSRISELTRMNEVAEKEDPAMKSMERNPLPSEKSPAEKELKILPPVLKYAYLGENETLPVIINSKLTEGQEERLLEVLGRNKGAIGWTLSDLVGISLDLCMHHIRLEKRAKPHRDPQRKLNPNMREEVMKEILKLLSLGIIYSVPDSEWVSPVHMVPKKSGIQVVTNDKNELVPTRLVTGWRMCIDYRKLNTATRKDHFPLSFIDQMLERLAGKQYFCFLDGYNGYFQIYVDPEDQAKTTFTGPFGTYAYRRMSFGLYNAPTPFRDT</sequence>
<feature type="region of interest" description="Disordered" evidence="1">
    <location>
        <begin position="1"/>
        <end position="46"/>
    </location>
</feature>
<dbReference type="InterPro" id="IPR053134">
    <property type="entry name" value="RNA-dir_DNA_polymerase"/>
</dbReference>
<dbReference type="InterPro" id="IPR000477">
    <property type="entry name" value="RT_dom"/>
</dbReference>
<evidence type="ECO:0000256" key="1">
    <source>
        <dbReference type="SAM" id="MobiDB-lite"/>
    </source>
</evidence>
<comment type="caution">
    <text evidence="3">The sequence shown here is derived from an EMBL/GenBank/DDBJ whole genome shotgun (WGS) entry which is preliminary data.</text>
</comment>
<dbReference type="PANTHER" id="PTHR24559:SF444">
    <property type="entry name" value="REVERSE TRANSCRIPTASE DOMAIN-CONTAINING PROTEIN"/>
    <property type="match status" value="1"/>
</dbReference>
<dbReference type="CDD" id="cd01647">
    <property type="entry name" value="RT_LTR"/>
    <property type="match status" value="1"/>
</dbReference>
<organism evidence="3 4">
    <name type="scientific">Salvia divinorum</name>
    <name type="common">Maria pastora</name>
    <name type="synonym">Diviner's sage</name>
    <dbReference type="NCBI Taxonomy" id="28513"/>
    <lineage>
        <taxon>Eukaryota</taxon>
        <taxon>Viridiplantae</taxon>
        <taxon>Streptophyta</taxon>
        <taxon>Embryophyta</taxon>
        <taxon>Tracheophyta</taxon>
        <taxon>Spermatophyta</taxon>
        <taxon>Magnoliopsida</taxon>
        <taxon>eudicotyledons</taxon>
        <taxon>Gunneridae</taxon>
        <taxon>Pentapetalae</taxon>
        <taxon>asterids</taxon>
        <taxon>lamiids</taxon>
        <taxon>Lamiales</taxon>
        <taxon>Lamiaceae</taxon>
        <taxon>Nepetoideae</taxon>
        <taxon>Mentheae</taxon>
        <taxon>Salviinae</taxon>
        <taxon>Salvia</taxon>
        <taxon>Salvia subgen. Calosphace</taxon>
    </lineage>
</organism>
<dbReference type="Proteomes" id="UP001567538">
    <property type="component" value="Unassembled WGS sequence"/>
</dbReference>